<keyword evidence="1" id="KW-0812">Transmembrane</keyword>
<keyword evidence="1" id="KW-0472">Membrane</keyword>
<keyword evidence="1" id="KW-1133">Transmembrane helix</keyword>
<evidence type="ECO:0000256" key="1">
    <source>
        <dbReference type="SAM" id="Phobius"/>
    </source>
</evidence>
<comment type="caution">
    <text evidence="2">The sequence shown here is derived from an EMBL/GenBank/DDBJ whole genome shotgun (WGS) entry which is preliminary data.</text>
</comment>
<accession>A0A7J4IVE8</accession>
<proteinExistence type="predicted"/>
<dbReference type="Proteomes" id="UP000577419">
    <property type="component" value="Unassembled WGS sequence"/>
</dbReference>
<evidence type="ECO:0000313" key="3">
    <source>
        <dbReference type="Proteomes" id="UP000577419"/>
    </source>
</evidence>
<organism evidence="2 3">
    <name type="scientific">Candidatus Iainarchaeum sp</name>
    <dbReference type="NCBI Taxonomy" id="3101447"/>
    <lineage>
        <taxon>Archaea</taxon>
        <taxon>Candidatus Iainarchaeota</taxon>
        <taxon>Candidatus Iainarchaeia</taxon>
        <taxon>Candidatus Iainarchaeales</taxon>
        <taxon>Candidatus Iainarchaeaceae</taxon>
        <taxon>Candidatus Iainarchaeum</taxon>
    </lineage>
</organism>
<dbReference type="EMBL" id="DUFG01000013">
    <property type="protein sequence ID" value="HIH08215.1"/>
    <property type="molecule type" value="Genomic_DNA"/>
</dbReference>
<gene>
    <name evidence="2" type="ORF">HA237_02470</name>
</gene>
<name>A0A7J4IVE8_9ARCH</name>
<evidence type="ECO:0000313" key="2">
    <source>
        <dbReference type="EMBL" id="HIH08215.1"/>
    </source>
</evidence>
<feature type="transmembrane region" description="Helical" evidence="1">
    <location>
        <begin position="198"/>
        <end position="218"/>
    </location>
</feature>
<protein>
    <submittedName>
        <fullName evidence="2">Uncharacterized protein</fullName>
    </submittedName>
</protein>
<feature type="transmembrane region" description="Helical" evidence="1">
    <location>
        <begin position="165"/>
        <end position="186"/>
    </location>
</feature>
<dbReference type="AlphaFoldDB" id="A0A7J4IVE8"/>
<reference evidence="3" key="1">
    <citation type="journal article" date="2020" name="bioRxiv">
        <title>A rank-normalized archaeal taxonomy based on genome phylogeny resolves widespread incomplete and uneven classifications.</title>
        <authorList>
            <person name="Rinke C."/>
            <person name="Chuvochina M."/>
            <person name="Mussig A.J."/>
            <person name="Chaumeil P.-A."/>
            <person name="Waite D.W."/>
            <person name="Whitman W.B."/>
            <person name="Parks D.H."/>
            <person name="Hugenholtz P."/>
        </authorList>
    </citation>
    <scope>NUCLEOTIDE SEQUENCE [LARGE SCALE GENOMIC DNA]</scope>
</reference>
<sequence>MAEKSEASIIEIIQKMVRDGESEEKIIQSLKTLGVAPDKAKRLLLLGQADTFALLRSEITKIVKQSIEEQRGQTERIIGEEAKKAADENRERLTKAVIADLRQYEKDVTGQSKTFEEQINETVHRVTDLSERVRVKLNELGEAVRTVQLDMDELKLKGVGSRNRYISLLLIVLGIAFAVGDIYLLFTTFGAATTSIDSIIIMVIMAMIAVTMLFVATVI</sequence>